<evidence type="ECO:0000256" key="5">
    <source>
        <dbReference type="ARBA" id="ARBA00037590"/>
    </source>
</evidence>
<feature type="domain" description="RNA-binding S4" evidence="8">
    <location>
        <begin position="1"/>
        <end position="57"/>
    </location>
</feature>
<name>A0A2A2I2M7_9GAMM</name>
<dbReference type="Pfam" id="PF01479">
    <property type="entry name" value="S4"/>
    <property type="match status" value="1"/>
</dbReference>
<dbReference type="InterPro" id="IPR050343">
    <property type="entry name" value="RsuA_PseudoU_synthase"/>
</dbReference>
<proteinExistence type="inferred from homology"/>
<dbReference type="InterPro" id="IPR002942">
    <property type="entry name" value="S4_RNA-bd"/>
</dbReference>
<accession>A0A2A2I2M7</accession>
<evidence type="ECO:0000259" key="8">
    <source>
        <dbReference type="SMART" id="SM00363"/>
    </source>
</evidence>
<reference evidence="9 11" key="1">
    <citation type="submission" date="2017-07" db="EMBL/GenBank/DDBJ databases">
        <title>Tamlnaduibacter salinus (Mi-7) genome sequencing.</title>
        <authorList>
            <person name="Verma A."/>
            <person name="Krishnamurthi S."/>
        </authorList>
    </citation>
    <scope>NUCLEOTIDE SEQUENCE [LARGE SCALE GENOMIC DNA]</scope>
    <source>
        <strain evidence="9 11">Mi-7</strain>
    </source>
</reference>
<dbReference type="Proteomes" id="UP000245887">
    <property type="component" value="Unassembled WGS sequence"/>
</dbReference>
<dbReference type="GO" id="GO:0160136">
    <property type="term" value="F:16S rRNA pseudouridine(516) synthase activity"/>
    <property type="evidence" value="ECO:0007669"/>
    <property type="project" value="UniProtKB-EC"/>
</dbReference>
<dbReference type="FunFam" id="3.30.70.1560:FF:000001">
    <property type="entry name" value="Pseudouridine synthase"/>
    <property type="match status" value="1"/>
</dbReference>
<dbReference type="InterPro" id="IPR020094">
    <property type="entry name" value="TruA/RsuA/RluB/E/F_N"/>
</dbReference>
<evidence type="ECO:0000256" key="7">
    <source>
        <dbReference type="RuleBase" id="RU003887"/>
    </source>
</evidence>
<dbReference type="InterPro" id="IPR020103">
    <property type="entry name" value="PsdUridine_synth_cat_dom_sf"/>
</dbReference>
<dbReference type="EMBL" id="QEKQ01000005">
    <property type="protein sequence ID" value="PVY76338.1"/>
    <property type="molecule type" value="Genomic_DNA"/>
</dbReference>
<dbReference type="Pfam" id="PF00849">
    <property type="entry name" value="PseudoU_synth_2"/>
    <property type="match status" value="1"/>
</dbReference>
<dbReference type="PROSITE" id="PS50889">
    <property type="entry name" value="S4"/>
    <property type="match status" value="1"/>
</dbReference>
<sequence>MRLDQFLTRSAGLSRKQAKIAIRGGRVTMAGQRWKKTATHVDANARITLDGEPQALPGHRYLMIHKPEGVVSATTDSEHPTVLDLLPAADCADLRIVGRLDRNTTGLLLLSTDGQWSHRVMSPRFHCPKTYHVTVADPLDNAALQTLRDGVLLHGEKAPSVPASVEPVAESQLRLTITEGRYHQVKRMLAAVGHRVVALHRERIGDLALDPGMAPGDHRALSDEEVHRLAEPGNG</sequence>
<dbReference type="PANTHER" id="PTHR47683:SF4">
    <property type="entry name" value="PSEUDOURIDINE SYNTHASE"/>
    <property type="match status" value="1"/>
</dbReference>
<reference evidence="10 12" key="2">
    <citation type="submission" date="2018-04" db="EMBL/GenBank/DDBJ databases">
        <title>Genomic Encyclopedia of Type Strains, Phase IV (KMG-IV): sequencing the most valuable type-strain genomes for metagenomic binning, comparative biology and taxonomic classification.</title>
        <authorList>
            <person name="Goeker M."/>
        </authorList>
    </citation>
    <scope>NUCLEOTIDE SEQUENCE [LARGE SCALE GENOMIC DNA]</scope>
    <source>
        <strain evidence="10 12">DSM 28688</strain>
    </source>
</reference>
<dbReference type="NCBIfam" id="TIGR00093">
    <property type="entry name" value="pseudouridine synthase"/>
    <property type="match status" value="1"/>
</dbReference>
<dbReference type="InterPro" id="IPR036986">
    <property type="entry name" value="S4_RNA-bd_sf"/>
</dbReference>
<comment type="similarity">
    <text evidence="1 7">Belongs to the pseudouridine synthase RsuA family.</text>
</comment>
<dbReference type="CDD" id="cd00165">
    <property type="entry name" value="S4"/>
    <property type="match status" value="1"/>
</dbReference>
<comment type="caution">
    <text evidence="9">The sequence shown here is derived from an EMBL/GenBank/DDBJ whole genome shotgun (WGS) entry which is preliminary data.</text>
</comment>
<dbReference type="CDD" id="cd02553">
    <property type="entry name" value="PseudoU_synth_RsuA"/>
    <property type="match status" value="1"/>
</dbReference>
<dbReference type="Gene3D" id="3.30.70.1560">
    <property type="entry name" value="Alpha-L RNA-binding motif"/>
    <property type="match status" value="1"/>
</dbReference>
<keyword evidence="3 7" id="KW-0413">Isomerase</keyword>
<dbReference type="Proteomes" id="UP000218332">
    <property type="component" value="Unassembled WGS sequence"/>
</dbReference>
<dbReference type="OrthoDB" id="9807213at2"/>
<evidence type="ECO:0000256" key="1">
    <source>
        <dbReference type="ARBA" id="ARBA00008348"/>
    </source>
</evidence>
<gene>
    <name evidence="10" type="ORF">C8D92_10591</name>
    <name evidence="9" type="ORF">CF392_10435</name>
</gene>
<evidence type="ECO:0000256" key="2">
    <source>
        <dbReference type="ARBA" id="ARBA00022884"/>
    </source>
</evidence>
<comment type="function">
    <text evidence="5">Responsible for synthesis of pseudouridine from uracil-516 in 16S ribosomal RNA.</text>
</comment>
<dbReference type="PANTHER" id="PTHR47683">
    <property type="entry name" value="PSEUDOURIDINE SYNTHASE FAMILY PROTEIN-RELATED"/>
    <property type="match status" value="1"/>
</dbReference>
<evidence type="ECO:0000313" key="10">
    <source>
        <dbReference type="EMBL" id="PVY76338.1"/>
    </source>
</evidence>
<dbReference type="InterPro" id="IPR042092">
    <property type="entry name" value="PsdUridine_s_RsuA/RluB/E/F_cat"/>
</dbReference>
<dbReference type="Gene3D" id="3.30.70.580">
    <property type="entry name" value="Pseudouridine synthase I, catalytic domain, N-terminal subdomain"/>
    <property type="match status" value="1"/>
</dbReference>
<dbReference type="InterPro" id="IPR000748">
    <property type="entry name" value="PsdUridine_synth_RsuA/RluB/E/F"/>
</dbReference>
<protein>
    <recommendedName>
        <fullName evidence="7">Pseudouridine synthase</fullName>
        <ecNumber evidence="7">5.4.99.-</ecNumber>
    </recommendedName>
</protein>
<evidence type="ECO:0000313" key="9">
    <source>
        <dbReference type="EMBL" id="PAV25544.1"/>
    </source>
</evidence>
<dbReference type="GO" id="GO:0003723">
    <property type="term" value="F:RNA binding"/>
    <property type="evidence" value="ECO:0007669"/>
    <property type="project" value="UniProtKB-KW"/>
</dbReference>
<dbReference type="EC" id="5.4.99.-" evidence="7"/>
<dbReference type="AlphaFoldDB" id="A0A2A2I2M7"/>
<keyword evidence="11" id="KW-1185">Reference proteome</keyword>
<evidence type="ECO:0000313" key="12">
    <source>
        <dbReference type="Proteomes" id="UP000245887"/>
    </source>
</evidence>
<dbReference type="RefSeq" id="WP_095611405.1">
    <property type="nucleotide sequence ID" value="NZ_NMPM01000057.1"/>
</dbReference>
<evidence type="ECO:0000256" key="3">
    <source>
        <dbReference type="ARBA" id="ARBA00023235"/>
    </source>
</evidence>
<dbReference type="SMART" id="SM00363">
    <property type="entry name" value="S4"/>
    <property type="match status" value="1"/>
</dbReference>
<keyword evidence="2 6" id="KW-0694">RNA-binding</keyword>
<organism evidence="9 11">
    <name type="scientific">Tamilnaduibacter salinus</name>
    <dbReference type="NCBI Taxonomy" id="1484056"/>
    <lineage>
        <taxon>Bacteria</taxon>
        <taxon>Pseudomonadati</taxon>
        <taxon>Pseudomonadota</taxon>
        <taxon>Gammaproteobacteria</taxon>
        <taxon>Pseudomonadales</taxon>
        <taxon>Marinobacteraceae</taxon>
        <taxon>Tamilnaduibacter</taxon>
    </lineage>
</organism>
<evidence type="ECO:0000256" key="6">
    <source>
        <dbReference type="PROSITE-ProRule" id="PRU00182"/>
    </source>
</evidence>
<dbReference type="InterPro" id="IPR018496">
    <property type="entry name" value="PsdUridine_synth_RsuA/RluB_CS"/>
</dbReference>
<evidence type="ECO:0000313" key="11">
    <source>
        <dbReference type="Proteomes" id="UP000218332"/>
    </source>
</evidence>
<dbReference type="SUPFAM" id="SSF55174">
    <property type="entry name" value="Alpha-L RNA-binding motif"/>
    <property type="match status" value="1"/>
</dbReference>
<dbReference type="InterPro" id="IPR006145">
    <property type="entry name" value="PsdUridine_synth_RsuA/RluA"/>
</dbReference>
<evidence type="ECO:0000256" key="4">
    <source>
        <dbReference type="ARBA" id="ARBA00036749"/>
    </source>
</evidence>
<comment type="catalytic activity">
    <reaction evidence="4">
        <text>uridine(516) in 16S rRNA = pseudouridine(516) in 16S rRNA</text>
        <dbReference type="Rhea" id="RHEA:38867"/>
        <dbReference type="Rhea" id="RHEA-COMP:10089"/>
        <dbReference type="Rhea" id="RHEA-COMP:10090"/>
        <dbReference type="ChEBI" id="CHEBI:65314"/>
        <dbReference type="ChEBI" id="CHEBI:65315"/>
        <dbReference type="EC" id="5.4.99.19"/>
    </reaction>
</comment>
<dbReference type="Gene3D" id="3.10.290.10">
    <property type="entry name" value="RNA-binding S4 domain"/>
    <property type="match status" value="1"/>
</dbReference>
<dbReference type="GO" id="GO:0000455">
    <property type="term" value="P:enzyme-directed rRNA pseudouridine synthesis"/>
    <property type="evidence" value="ECO:0007669"/>
    <property type="project" value="UniProtKB-ARBA"/>
</dbReference>
<dbReference type="GO" id="GO:0005829">
    <property type="term" value="C:cytosol"/>
    <property type="evidence" value="ECO:0007669"/>
    <property type="project" value="UniProtKB-ARBA"/>
</dbReference>
<dbReference type="PROSITE" id="PS01149">
    <property type="entry name" value="PSI_RSU"/>
    <property type="match status" value="1"/>
</dbReference>
<dbReference type="SUPFAM" id="SSF55120">
    <property type="entry name" value="Pseudouridine synthase"/>
    <property type="match status" value="1"/>
</dbReference>
<dbReference type="EMBL" id="NMPM01000057">
    <property type="protein sequence ID" value="PAV25544.1"/>
    <property type="molecule type" value="Genomic_DNA"/>
</dbReference>